<comment type="caution">
    <text evidence="3">The sequence shown here is derived from an EMBL/GenBank/DDBJ whole genome shotgun (WGS) entry which is preliminary data.</text>
</comment>
<protein>
    <submittedName>
        <fullName evidence="3">Copper amine oxidase N-terminal domain-containing protein</fullName>
    </submittedName>
</protein>
<dbReference type="AlphaFoldDB" id="A0A5D0CRX7"/>
<sequence length="388" mass="41317">MKKKRTALSKTALACLVLSLGTAGALPGLTAPQKAAAAAAVSANQKVVYSLKHPVFKQSGQLYVPLRDVAELFDLHLTFNAQTKALELTGVSQYAKLQPGSAQAVGKNAVPVSLGAPVQVRYGVTYVPASLFSKLFGIPVNAAGPKKISYTYSSKYRLTQTGGMLFWLNRQQGVLYGGTTGQLPSRLGTVHIEIPDELNLSARQVDDTTYIVDVDNAYGEPHIFSSLHRAVIHSGAIVAQSSLSYGGGLSQVRIKNADLSHDGKIVLNEGQTAQLVTPDGKVAETIDLEKSGGPDDEYGLEAVEPDFLLIRPFSTGALLIVDRATGKATPLHRKLLDQASSKKIEGGDWNSGDGLIYTGRDGNRLNFQWALPGSGTPPETKTYELGKS</sequence>
<gene>
    <name evidence="3" type="ORF">FRY98_17775</name>
</gene>
<dbReference type="Gene3D" id="3.30.457.10">
    <property type="entry name" value="Copper amine oxidase-like, N-terminal domain"/>
    <property type="match status" value="1"/>
</dbReference>
<keyword evidence="1" id="KW-0732">Signal</keyword>
<dbReference type="SUPFAM" id="SSF55383">
    <property type="entry name" value="Copper amine oxidase, domain N"/>
    <property type="match status" value="1"/>
</dbReference>
<dbReference type="OrthoDB" id="2556502at2"/>
<reference evidence="3 4" key="1">
    <citation type="submission" date="2019-08" db="EMBL/GenBank/DDBJ databases">
        <title>Genome sequencing of Paenibacillus faecis DSM 23593(T).</title>
        <authorList>
            <person name="Kook J.-K."/>
            <person name="Park S.-N."/>
            <person name="Lim Y.K."/>
        </authorList>
    </citation>
    <scope>NUCLEOTIDE SEQUENCE [LARGE SCALE GENOMIC DNA]</scope>
    <source>
        <strain evidence="3 4">DSM 23593</strain>
    </source>
</reference>
<dbReference type="RefSeq" id="WP_148454359.1">
    <property type="nucleotide sequence ID" value="NZ_VSDO01000003.1"/>
</dbReference>
<accession>A0A5D0CRX7</accession>
<dbReference type="InterPro" id="IPR036582">
    <property type="entry name" value="Mao_N_sf"/>
</dbReference>
<evidence type="ECO:0000313" key="4">
    <source>
        <dbReference type="Proteomes" id="UP000325218"/>
    </source>
</evidence>
<organism evidence="3 4">
    <name type="scientific">Paenibacillus faecis</name>
    <dbReference type="NCBI Taxonomy" id="862114"/>
    <lineage>
        <taxon>Bacteria</taxon>
        <taxon>Bacillati</taxon>
        <taxon>Bacillota</taxon>
        <taxon>Bacilli</taxon>
        <taxon>Bacillales</taxon>
        <taxon>Paenibacillaceae</taxon>
        <taxon>Paenibacillus</taxon>
    </lineage>
</organism>
<dbReference type="Proteomes" id="UP000325218">
    <property type="component" value="Unassembled WGS sequence"/>
</dbReference>
<evidence type="ECO:0000256" key="1">
    <source>
        <dbReference type="SAM" id="SignalP"/>
    </source>
</evidence>
<evidence type="ECO:0000259" key="2">
    <source>
        <dbReference type="Pfam" id="PF07833"/>
    </source>
</evidence>
<feature type="domain" description="Copper amine oxidase-like N-terminal" evidence="2">
    <location>
        <begin position="44"/>
        <end position="144"/>
    </location>
</feature>
<dbReference type="InterPro" id="IPR012854">
    <property type="entry name" value="Cu_amine_oxidase-like_N"/>
</dbReference>
<feature type="signal peptide" evidence="1">
    <location>
        <begin position="1"/>
        <end position="25"/>
    </location>
</feature>
<dbReference type="EMBL" id="VSDO01000003">
    <property type="protein sequence ID" value="TYA12532.1"/>
    <property type="molecule type" value="Genomic_DNA"/>
</dbReference>
<name>A0A5D0CRX7_9BACL</name>
<evidence type="ECO:0000313" key="3">
    <source>
        <dbReference type="EMBL" id="TYA12532.1"/>
    </source>
</evidence>
<dbReference type="Pfam" id="PF07833">
    <property type="entry name" value="Cu_amine_oxidN1"/>
    <property type="match status" value="1"/>
</dbReference>
<keyword evidence="4" id="KW-1185">Reference proteome</keyword>
<feature type="chain" id="PRO_5039201606" evidence="1">
    <location>
        <begin position="26"/>
        <end position="388"/>
    </location>
</feature>
<proteinExistence type="predicted"/>